<dbReference type="eggNOG" id="ENOG502QV6D">
    <property type="taxonomic scope" value="Eukaryota"/>
</dbReference>
<sequence>LLLGALVHSHAIIIIDSSLSDANQLTSFLDAVKLFLKEQVSAIAKFNIIRCTGGLTSFADNLLKVLPGVVQEGIEWLDEAHSSSFNAPMTNNLIEAVTRAIACEGNDAVYILTQGRSALRSYSSLFNMLQLSHVPVNISVYECTDPGALDDYKELCRVCNGRLHVYNPKSPVYDPIAPVSSRPSSAASSINSTSSRTKTPPSLPRDDVLLVWEELERGRDTLAEIQLIQLEKQTVGRSDKHPLPKPCKEEYMSSIQWIDIVVVVDTSSSLEGRFSLIKRKLRQLLREQILHKTSFNLIQFSTDVIKWRDHLVPTTPQNISAAREWIDGMGVSGSTNTLEALQEALSISGAEAVYFLTDGRPDQPPDLILSQIQQLRRIPIHSISFNCADSKANQFLFRLASVTGGRYHYYSEDITDPKGPVTHQSDDLQLLSDEISHAHDQLTQAQQLREACNRLKHPGHRYTYPIPRRKKPKRL</sequence>
<dbReference type="SMART" id="SM00327">
    <property type="entry name" value="VWA"/>
    <property type="match status" value="1"/>
</dbReference>
<dbReference type="OrthoDB" id="10021393at2759"/>
<protein>
    <recommendedName>
        <fullName evidence="1">VWFA domain-containing protein</fullName>
    </recommendedName>
</protein>
<dbReference type="Gene3D" id="3.40.50.410">
    <property type="entry name" value="von Willebrand factor, type A domain"/>
    <property type="match status" value="1"/>
</dbReference>
<dbReference type="STRING" id="400682.A0A1X7SZ55"/>
<dbReference type="InParanoid" id="A0A1X7SZ55"/>
<dbReference type="Pfam" id="PF13768">
    <property type="entry name" value="VWA_3"/>
    <property type="match status" value="2"/>
</dbReference>
<feature type="domain" description="VWFA" evidence="1">
    <location>
        <begin position="259"/>
        <end position="435"/>
    </location>
</feature>
<dbReference type="PANTHER" id="PTHR46785">
    <property type="entry name" value="VON WILLEBRAND FACTOR A DOMAIN-CONTAINING PROTEIN 3B"/>
    <property type="match status" value="1"/>
</dbReference>
<dbReference type="PANTHER" id="PTHR46785:SF1">
    <property type="entry name" value="VON WILLEBRAND FACTOR A DOMAIN-CONTAINING PROTEIN 3B"/>
    <property type="match status" value="1"/>
</dbReference>
<name>A0A1X7SZ55_AMPQE</name>
<accession>A0A1X7SZ55</accession>
<organism evidence="2">
    <name type="scientific">Amphimedon queenslandica</name>
    <name type="common">Sponge</name>
    <dbReference type="NCBI Taxonomy" id="400682"/>
    <lineage>
        <taxon>Eukaryota</taxon>
        <taxon>Metazoa</taxon>
        <taxon>Porifera</taxon>
        <taxon>Demospongiae</taxon>
        <taxon>Heteroscleromorpha</taxon>
        <taxon>Haplosclerida</taxon>
        <taxon>Niphatidae</taxon>
        <taxon>Amphimedon</taxon>
    </lineage>
</organism>
<proteinExistence type="predicted"/>
<dbReference type="SUPFAM" id="SSF53300">
    <property type="entry name" value="vWA-like"/>
    <property type="match status" value="1"/>
</dbReference>
<dbReference type="PROSITE" id="PS50234">
    <property type="entry name" value="VWFA"/>
    <property type="match status" value="1"/>
</dbReference>
<reference evidence="2" key="1">
    <citation type="submission" date="2017-05" db="UniProtKB">
        <authorList>
            <consortium name="EnsemblMetazoa"/>
        </authorList>
    </citation>
    <scope>IDENTIFICATION</scope>
</reference>
<dbReference type="EnsemblMetazoa" id="Aqu2.1.07443_001">
    <property type="protein sequence ID" value="Aqu2.1.07443_001"/>
    <property type="gene ID" value="Aqu2.1.07443"/>
</dbReference>
<evidence type="ECO:0000259" key="1">
    <source>
        <dbReference type="PROSITE" id="PS50234"/>
    </source>
</evidence>
<dbReference type="AlphaFoldDB" id="A0A1X7SZ55"/>
<evidence type="ECO:0000313" key="2">
    <source>
        <dbReference type="EnsemblMetazoa" id="Aqu2.1.07443_001"/>
    </source>
</evidence>
<dbReference type="InterPro" id="IPR036465">
    <property type="entry name" value="vWFA_dom_sf"/>
</dbReference>
<dbReference type="InterPro" id="IPR002035">
    <property type="entry name" value="VWF_A"/>
</dbReference>